<reference evidence="1" key="1">
    <citation type="submission" date="2019-11" db="EMBL/GenBank/DDBJ databases">
        <authorList>
            <person name="Feng L."/>
        </authorList>
    </citation>
    <scope>NUCLEOTIDE SEQUENCE</scope>
    <source>
        <strain evidence="1">BhanseniiLFYP23</strain>
    </source>
</reference>
<sequence>MLPARLAGAFPTLQVGVLLHHTGVKIVLPLRQIGPVADNFFGAQAVVLCQRHKDQVQMGRFFIHVYHSRNDVLPAHPVNEEVRRPLEVGRYLLWGLALEKLRAGGNQRVHKPSAVLAGAASGLLDAALNEMVVAAIRLDDVEIVLAPAGVNV</sequence>
<name>A0A6N2TK87_BLAHA</name>
<dbReference type="AlphaFoldDB" id="A0A6N2TK87"/>
<dbReference type="EMBL" id="CACRSY010000010">
    <property type="protein sequence ID" value="VYT06294.1"/>
    <property type="molecule type" value="Genomic_DNA"/>
</dbReference>
<proteinExistence type="predicted"/>
<organism evidence="1">
    <name type="scientific">Blautia hansenii</name>
    <name type="common">Ruminococcus hansenii</name>
    <dbReference type="NCBI Taxonomy" id="1322"/>
    <lineage>
        <taxon>Bacteria</taxon>
        <taxon>Bacillati</taxon>
        <taxon>Bacillota</taxon>
        <taxon>Clostridia</taxon>
        <taxon>Lachnospirales</taxon>
        <taxon>Lachnospiraceae</taxon>
        <taxon>Blautia</taxon>
    </lineage>
</organism>
<evidence type="ECO:0000313" key="1">
    <source>
        <dbReference type="EMBL" id="VYT06294.1"/>
    </source>
</evidence>
<accession>A0A6N2TK87</accession>
<protein>
    <submittedName>
        <fullName evidence="1">Uncharacterized protein</fullName>
    </submittedName>
</protein>
<gene>
    <name evidence="1" type="ORF">BHLFYP23_02654</name>
</gene>